<dbReference type="WBParaSite" id="nRc.2.0.1.t43356-RA">
    <property type="protein sequence ID" value="nRc.2.0.1.t43356-RA"/>
    <property type="gene ID" value="nRc.2.0.1.g43356"/>
</dbReference>
<evidence type="ECO:0000313" key="2">
    <source>
        <dbReference type="WBParaSite" id="nRc.2.0.1.t43356-RA"/>
    </source>
</evidence>
<dbReference type="Proteomes" id="UP000887565">
    <property type="component" value="Unplaced"/>
</dbReference>
<reference evidence="2" key="1">
    <citation type="submission" date="2022-11" db="UniProtKB">
        <authorList>
            <consortium name="WormBaseParasite"/>
        </authorList>
    </citation>
    <scope>IDENTIFICATION</scope>
</reference>
<organism evidence="1 2">
    <name type="scientific">Romanomermis culicivorax</name>
    <name type="common">Nematode worm</name>
    <dbReference type="NCBI Taxonomy" id="13658"/>
    <lineage>
        <taxon>Eukaryota</taxon>
        <taxon>Metazoa</taxon>
        <taxon>Ecdysozoa</taxon>
        <taxon>Nematoda</taxon>
        <taxon>Enoplea</taxon>
        <taxon>Dorylaimia</taxon>
        <taxon>Mermithida</taxon>
        <taxon>Mermithoidea</taxon>
        <taxon>Mermithidae</taxon>
        <taxon>Romanomermis</taxon>
    </lineage>
</organism>
<name>A0A915KX20_ROMCU</name>
<accession>A0A915KX20</accession>
<keyword evidence="1" id="KW-1185">Reference proteome</keyword>
<sequence length="102" mass="11698">MSFNRCERTVRFLVIQKLRAMELVKRLIDHGRRDDQLLDLFDLAIQKSIFGKENCRRLCGIVYLKISDNFGHCGVGSLCLSNFRMGGNGYGFNQRWPVVGGQ</sequence>
<evidence type="ECO:0000313" key="1">
    <source>
        <dbReference type="Proteomes" id="UP000887565"/>
    </source>
</evidence>
<dbReference type="AlphaFoldDB" id="A0A915KX20"/>
<protein>
    <submittedName>
        <fullName evidence="2">Uncharacterized protein</fullName>
    </submittedName>
</protein>
<proteinExistence type="predicted"/>